<organism evidence="3 4">
    <name type="scientific">Trichonephila clavipes</name>
    <name type="common">Golden silk orbweaver</name>
    <name type="synonym">Nephila clavipes</name>
    <dbReference type="NCBI Taxonomy" id="2585209"/>
    <lineage>
        <taxon>Eukaryota</taxon>
        <taxon>Metazoa</taxon>
        <taxon>Ecdysozoa</taxon>
        <taxon>Arthropoda</taxon>
        <taxon>Chelicerata</taxon>
        <taxon>Arachnida</taxon>
        <taxon>Araneae</taxon>
        <taxon>Araneomorphae</taxon>
        <taxon>Entelegynae</taxon>
        <taxon>Araneoidea</taxon>
        <taxon>Nephilidae</taxon>
        <taxon>Trichonephila</taxon>
    </lineage>
</organism>
<dbReference type="SUPFAM" id="SSF53098">
    <property type="entry name" value="Ribonuclease H-like"/>
    <property type="match status" value="1"/>
</dbReference>
<evidence type="ECO:0000313" key="3">
    <source>
        <dbReference type="EMBL" id="GFY10443.1"/>
    </source>
</evidence>
<evidence type="ECO:0000259" key="2">
    <source>
        <dbReference type="Pfam" id="PF00075"/>
    </source>
</evidence>
<comment type="caution">
    <text evidence="3">The sequence shown here is derived from an EMBL/GenBank/DDBJ whole genome shotgun (WGS) entry which is preliminary data.</text>
</comment>
<reference evidence="3" key="1">
    <citation type="submission" date="2020-08" db="EMBL/GenBank/DDBJ databases">
        <title>Multicomponent nature underlies the extraordinary mechanical properties of spider dragline silk.</title>
        <authorList>
            <person name="Kono N."/>
            <person name="Nakamura H."/>
            <person name="Mori M."/>
            <person name="Yoshida Y."/>
            <person name="Ohtoshi R."/>
            <person name="Malay A.D."/>
            <person name="Moran D.A.P."/>
            <person name="Tomita M."/>
            <person name="Numata K."/>
            <person name="Arakawa K."/>
        </authorList>
    </citation>
    <scope>NUCLEOTIDE SEQUENCE</scope>
</reference>
<dbReference type="GO" id="GO:0004523">
    <property type="term" value="F:RNA-DNA hybrid ribonuclease activity"/>
    <property type="evidence" value="ECO:0007669"/>
    <property type="project" value="InterPro"/>
</dbReference>
<dbReference type="Proteomes" id="UP000887159">
    <property type="component" value="Unassembled WGS sequence"/>
</dbReference>
<accession>A0A8X6SP36</accession>
<dbReference type="InterPro" id="IPR036397">
    <property type="entry name" value="RNaseH_sf"/>
</dbReference>
<protein>
    <recommendedName>
        <fullName evidence="2">RNase H type-1 domain-containing protein</fullName>
    </recommendedName>
</protein>
<dbReference type="InterPro" id="IPR012337">
    <property type="entry name" value="RNaseH-like_sf"/>
</dbReference>
<sequence>MRIQTGQNNPDRPPTVDNPAHFTERHFISHIPPTPAKREPTRYCKVYCSKMNANGKKIKKETRFWSNYFGIEKLVVEVQSVLYYLDCDIHFSYVRGHSGNLGNDRADQLAKEATCQDMNLLMSVPLSHWKHLAWERTASSWNTKFLSSPKALWTKRFFQPFINGLNVKVLLLISSYSRF</sequence>
<feature type="domain" description="RNase H type-1" evidence="2">
    <location>
        <begin position="84"/>
        <end position="113"/>
    </location>
</feature>
<dbReference type="AlphaFoldDB" id="A0A8X6SP36"/>
<evidence type="ECO:0000313" key="4">
    <source>
        <dbReference type="Proteomes" id="UP000887159"/>
    </source>
</evidence>
<gene>
    <name evidence="3" type="ORF">TNCV_1463331</name>
</gene>
<dbReference type="InterPro" id="IPR002156">
    <property type="entry name" value="RNaseH_domain"/>
</dbReference>
<name>A0A8X6SP36_TRICX</name>
<evidence type="ECO:0000256" key="1">
    <source>
        <dbReference type="SAM" id="MobiDB-lite"/>
    </source>
</evidence>
<feature type="region of interest" description="Disordered" evidence="1">
    <location>
        <begin position="1"/>
        <end position="20"/>
    </location>
</feature>
<dbReference type="Gene3D" id="3.30.420.10">
    <property type="entry name" value="Ribonuclease H-like superfamily/Ribonuclease H"/>
    <property type="match status" value="1"/>
</dbReference>
<keyword evidence="4" id="KW-1185">Reference proteome</keyword>
<dbReference type="Pfam" id="PF00075">
    <property type="entry name" value="RNase_H"/>
    <property type="match status" value="1"/>
</dbReference>
<dbReference type="EMBL" id="BMAU01021297">
    <property type="protein sequence ID" value="GFY10443.1"/>
    <property type="molecule type" value="Genomic_DNA"/>
</dbReference>
<proteinExistence type="predicted"/>
<dbReference type="GO" id="GO:0003676">
    <property type="term" value="F:nucleic acid binding"/>
    <property type="evidence" value="ECO:0007669"/>
    <property type="project" value="InterPro"/>
</dbReference>
<feature type="compositionally biased region" description="Polar residues" evidence="1">
    <location>
        <begin position="1"/>
        <end position="10"/>
    </location>
</feature>